<accession>A0A1U9NGT3</accession>
<proteinExistence type="predicted"/>
<comment type="cofactor">
    <cofactor evidence="1">
        <name>FAD</name>
        <dbReference type="ChEBI" id="CHEBI:57692"/>
    </cofactor>
</comment>
<dbReference type="Proteomes" id="UP000189674">
    <property type="component" value="Chromosome"/>
</dbReference>
<dbReference type="InterPro" id="IPR023166">
    <property type="entry name" value="BaiN-like_dom_sf"/>
</dbReference>
<keyword evidence="7" id="KW-1185">Reference proteome</keyword>
<keyword evidence="3" id="KW-0274">FAD</keyword>
<dbReference type="Gene3D" id="2.40.30.10">
    <property type="entry name" value="Translation factors"/>
    <property type="match status" value="1"/>
</dbReference>
<evidence type="ECO:0000256" key="1">
    <source>
        <dbReference type="ARBA" id="ARBA00001974"/>
    </source>
</evidence>
<dbReference type="InterPro" id="IPR057661">
    <property type="entry name" value="RsdA/BaiN/AoA(So)_Rossmann"/>
</dbReference>
<dbReference type="OrthoDB" id="9773233at2"/>
<dbReference type="PRINTS" id="PR00411">
    <property type="entry name" value="PNDRDTASEI"/>
</dbReference>
<dbReference type="KEGG" id="alus:STSP2_00292"/>
<dbReference type="AlphaFoldDB" id="A0A1U9NGT3"/>
<dbReference type="InterPro" id="IPR036188">
    <property type="entry name" value="FAD/NAD-bd_sf"/>
</dbReference>
<dbReference type="SUPFAM" id="SSF160996">
    <property type="entry name" value="HI0933 insert domain-like"/>
    <property type="match status" value="1"/>
</dbReference>
<reference evidence="7" key="1">
    <citation type="submission" date="2017-02" db="EMBL/GenBank/DDBJ databases">
        <title>Comparative genomics and description of representatives of a novel lineage of planctomycetes thriving in anoxic sediments.</title>
        <authorList>
            <person name="Spring S."/>
            <person name="Bunk B."/>
            <person name="Sproer C."/>
        </authorList>
    </citation>
    <scope>NUCLEOTIDE SEQUENCE [LARGE SCALE GENOMIC DNA]</scope>
    <source>
        <strain evidence="7">ST-NAGAB-D1</strain>
    </source>
</reference>
<evidence type="ECO:0000259" key="5">
    <source>
        <dbReference type="Pfam" id="PF22780"/>
    </source>
</evidence>
<dbReference type="PANTHER" id="PTHR42887:SF2">
    <property type="entry name" value="OS12G0638800 PROTEIN"/>
    <property type="match status" value="1"/>
</dbReference>
<dbReference type="Pfam" id="PF22780">
    <property type="entry name" value="HI0933_like_1st"/>
    <property type="match status" value="1"/>
</dbReference>
<dbReference type="Gene3D" id="3.50.50.60">
    <property type="entry name" value="FAD/NAD(P)-binding domain"/>
    <property type="match status" value="1"/>
</dbReference>
<feature type="domain" description="RsdA/BaiN/AoA(So)-like insert" evidence="5">
    <location>
        <begin position="191"/>
        <end position="353"/>
    </location>
</feature>
<evidence type="ECO:0000313" key="6">
    <source>
        <dbReference type="EMBL" id="AQT67151.1"/>
    </source>
</evidence>
<evidence type="ECO:0000256" key="3">
    <source>
        <dbReference type="ARBA" id="ARBA00022827"/>
    </source>
</evidence>
<dbReference type="Pfam" id="PF03486">
    <property type="entry name" value="HI0933_like"/>
    <property type="match status" value="1"/>
</dbReference>
<dbReference type="PANTHER" id="PTHR42887">
    <property type="entry name" value="OS12G0638800 PROTEIN"/>
    <property type="match status" value="1"/>
</dbReference>
<dbReference type="NCBIfam" id="TIGR00275">
    <property type="entry name" value="aminoacetone oxidase family FAD-binding enzyme"/>
    <property type="match status" value="1"/>
</dbReference>
<keyword evidence="2" id="KW-0285">Flavoprotein</keyword>
<dbReference type="RefSeq" id="WP_146659160.1">
    <property type="nucleotide sequence ID" value="NZ_CP019791.1"/>
</dbReference>
<dbReference type="InterPro" id="IPR055178">
    <property type="entry name" value="RsdA/BaiN/AoA(So)-like_dom"/>
</dbReference>
<dbReference type="EMBL" id="CP019791">
    <property type="protein sequence ID" value="AQT67151.1"/>
    <property type="molecule type" value="Genomic_DNA"/>
</dbReference>
<dbReference type="SUPFAM" id="SSF51905">
    <property type="entry name" value="FAD/NAD(P)-binding domain"/>
    <property type="match status" value="1"/>
</dbReference>
<organism evidence="6 7">
    <name type="scientific">Anaerohalosphaera lusitana</name>
    <dbReference type="NCBI Taxonomy" id="1936003"/>
    <lineage>
        <taxon>Bacteria</taxon>
        <taxon>Pseudomonadati</taxon>
        <taxon>Planctomycetota</taxon>
        <taxon>Phycisphaerae</taxon>
        <taxon>Sedimentisphaerales</taxon>
        <taxon>Anaerohalosphaeraceae</taxon>
        <taxon>Anaerohalosphaera</taxon>
    </lineage>
</organism>
<dbReference type="PRINTS" id="PR00368">
    <property type="entry name" value="FADPNR"/>
</dbReference>
<evidence type="ECO:0000256" key="2">
    <source>
        <dbReference type="ARBA" id="ARBA00022630"/>
    </source>
</evidence>
<sequence>MRSDVCVIGAGPAGMMAAIFAARRGLAVALVERNTTVGRKLLKTGRGRCNVTHAVGADEFARRCGKCGRFLKYSLWEFGADDMMAFLRERGVETRVDADGCVFPASDRANDVKRVLVGEAKDAGVRFLYGKRVEAVRKEGEVFRVEFAGDFVECRAVVVATGGKSWPGTGSTGDGYEIAQSLGHSVVEPKASVVPLVVEEEWVKGLRGVGVPEVRVSVRVKKKRISASGPLMFTGTGVGGPAVFDISVSVTDVLAAGEGPVELLVDFLPGRDHEQVRAMLVEEFGKHARKGLAAVLGWHVPKALAWELVMQLDMREGVKAGEVGKKKRAMLVRLLKETKMTAVATRPIAEATVTRGGVSLGEIDGRTMESKVCAGLYFAGEVMDADGPCGGYNLQIAWSTGVLAGECVLKDG</sequence>
<gene>
    <name evidence="6" type="ORF">STSP2_00292</name>
</gene>
<feature type="domain" description="RsdA/BaiN/AoA(So)-like Rossmann fold-like" evidence="4">
    <location>
        <begin position="4"/>
        <end position="406"/>
    </location>
</feature>
<protein>
    <submittedName>
        <fullName evidence="6">Putative oxidoreductase FixC</fullName>
    </submittedName>
</protein>
<evidence type="ECO:0000313" key="7">
    <source>
        <dbReference type="Proteomes" id="UP000189674"/>
    </source>
</evidence>
<dbReference type="Gene3D" id="1.10.8.260">
    <property type="entry name" value="HI0933 insert domain-like"/>
    <property type="match status" value="1"/>
</dbReference>
<name>A0A1U9NGT3_9BACT</name>
<dbReference type="InterPro" id="IPR004792">
    <property type="entry name" value="BaiN-like"/>
</dbReference>
<evidence type="ECO:0000259" key="4">
    <source>
        <dbReference type="Pfam" id="PF03486"/>
    </source>
</evidence>